<keyword evidence="7" id="KW-0472">Membrane</keyword>
<dbReference type="Pfam" id="PF12796">
    <property type="entry name" value="Ank_2"/>
    <property type="match status" value="1"/>
</dbReference>
<feature type="repeat" description="ANK" evidence="8">
    <location>
        <begin position="809"/>
        <end position="841"/>
    </location>
</feature>
<evidence type="ECO:0000256" key="3">
    <source>
        <dbReference type="ARBA" id="ARBA00004370"/>
    </source>
</evidence>
<dbReference type="Gene3D" id="1.25.40.20">
    <property type="entry name" value="Ankyrin repeat-containing domain"/>
    <property type="match status" value="1"/>
</dbReference>
<feature type="domain" description="Nephrocystin 3-like N-terminal" evidence="9">
    <location>
        <begin position="313"/>
        <end position="481"/>
    </location>
</feature>
<evidence type="ECO:0000256" key="5">
    <source>
        <dbReference type="ARBA" id="ARBA00022824"/>
    </source>
</evidence>
<evidence type="ECO:0000313" key="10">
    <source>
        <dbReference type="EMBL" id="KAK4185308.1"/>
    </source>
</evidence>
<dbReference type="Gene3D" id="3.40.50.300">
    <property type="entry name" value="P-loop containing nucleotide triphosphate hydrolases"/>
    <property type="match status" value="1"/>
</dbReference>
<evidence type="ECO:0000256" key="2">
    <source>
        <dbReference type="ARBA" id="ARBA00004240"/>
    </source>
</evidence>
<keyword evidence="6" id="KW-0496">Mitochondrion</keyword>
<dbReference type="InterPro" id="IPR027417">
    <property type="entry name" value="P-loop_NTPase"/>
</dbReference>
<evidence type="ECO:0000259" key="9">
    <source>
        <dbReference type="Pfam" id="PF24883"/>
    </source>
</evidence>
<dbReference type="GO" id="GO:0016020">
    <property type="term" value="C:membrane"/>
    <property type="evidence" value="ECO:0007669"/>
    <property type="project" value="UniProtKB-SubCell"/>
</dbReference>
<dbReference type="SMART" id="SM00248">
    <property type="entry name" value="ANK"/>
    <property type="match status" value="4"/>
</dbReference>
<evidence type="ECO:0000256" key="8">
    <source>
        <dbReference type="PROSITE-ProRule" id="PRU00023"/>
    </source>
</evidence>
<dbReference type="PROSITE" id="PS50297">
    <property type="entry name" value="ANK_REP_REGION"/>
    <property type="match status" value="1"/>
</dbReference>
<feature type="repeat" description="ANK" evidence="8">
    <location>
        <begin position="776"/>
        <end position="808"/>
    </location>
</feature>
<dbReference type="Gene3D" id="3.40.50.1820">
    <property type="entry name" value="alpha/beta hydrolase"/>
    <property type="match status" value="1"/>
</dbReference>
<proteinExistence type="predicted"/>
<evidence type="ECO:0000256" key="6">
    <source>
        <dbReference type="ARBA" id="ARBA00023128"/>
    </source>
</evidence>
<dbReference type="PROSITE" id="PS50088">
    <property type="entry name" value="ANK_REPEAT"/>
    <property type="match status" value="2"/>
</dbReference>
<dbReference type="InterPro" id="IPR036770">
    <property type="entry name" value="Ankyrin_rpt-contain_sf"/>
</dbReference>
<feature type="non-terminal residue" evidence="10">
    <location>
        <position position="1"/>
    </location>
</feature>
<dbReference type="InterPro" id="IPR052374">
    <property type="entry name" value="SERAC1"/>
</dbReference>
<dbReference type="PANTHER" id="PTHR48182:SF2">
    <property type="entry name" value="PROTEIN SERAC1"/>
    <property type="match status" value="1"/>
</dbReference>
<keyword evidence="8" id="KW-0040">ANK repeat</keyword>
<dbReference type="EMBL" id="MU864454">
    <property type="protein sequence ID" value="KAK4185308.1"/>
    <property type="molecule type" value="Genomic_DNA"/>
</dbReference>
<reference evidence="10" key="1">
    <citation type="journal article" date="2023" name="Mol. Phylogenet. Evol.">
        <title>Genome-scale phylogeny and comparative genomics of the fungal order Sordariales.</title>
        <authorList>
            <person name="Hensen N."/>
            <person name="Bonometti L."/>
            <person name="Westerberg I."/>
            <person name="Brannstrom I.O."/>
            <person name="Guillou S."/>
            <person name="Cros-Aarteil S."/>
            <person name="Calhoun S."/>
            <person name="Haridas S."/>
            <person name="Kuo A."/>
            <person name="Mondo S."/>
            <person name="Pangilinan J."/>
            <person name="Riley R."/>
            <person name="LaButti K."/>
            <person name="Andreopoulos B."/>
            <person name="Lipzen A."/>
            <person name="Chen C."/>
            <person name="Yan M."/>
            <person name="Daum C."/>
            <person name="Ng V."/>
            <person name="Clum A."/>
            <person name="Steindorff A."/>
            <person name="Ohm R.A."/>
            <person name="Martin F."/>
            <person name="Silar P."/>
            <person name="Natvig D.O."/>
            <person name="Lalanne C."/>
            <person name="Gautier V."/>
            <person name="Ament-Velasquez S.L."/>
            <person name="Kruys A."/>
            <person name="Hutchinson M.I."/>
            <person name="Powell A.J."/>
            <person name="Barry K."/>
            <person name="Miller A.N."/>
            <person name="Grigoriev I.V."/>
            <person name="Debuchy R."/>
            <person name="Gladieux P."/>
            <person name="Hiltunen Thoren M."/>
            <person name="Johannesson H."/>
        </authorList>
    </citation>
    <scope>NUCLEOTIDE SEQUENCE</scope>
    <source>
        <strain evidence="10">PSN309</strain>
    </source>
</reference>
<dbReference type="PANTHER" id="PTHR48182">
    <property type="entry name" value="PROTEIN SERAC1"/>
    <property type="match status" value="1"/>
</dbReference>
<keyword evidence="4" id="KW-0677">Repeat</keyword>
<evidence type="ECO:0000256" key="4">
    <source>
        <dbReference type="ARBA" id="ARBA00022737"/>
    </source>
</evidence>
<accession>A0AAN6WPF9</accession>
<evidence type="ECO:0000256" key="7">
    <source>
        <dbReference type="ARBA" id="ARBA00023136"/>
    </source>
</evidence>
<dbReference type="InterPro" id="IPR056884">
    <property type="entry name" value="NPHP3-like_N"/>
</dbReference>
<dbReference type="SUPFAM" id="SSF52540">
    <property type="entry name" value="P-loop containing nucleoside triphosphate hydrolases"/>
    <property type="match status" value="1"/>
</dbReference>
<evidence type="ECO:0000256" key="1">
    <source>
        <dbReference type="ARBA" id="ARBA00004173"/>
    </source>
</evidence>
<dbReference type="InterPro" id="IPR029058">
    <property type="entry name" value="AB_hydrolase_fold"/>
</dbReference>
<dbReference type="Pfam" id="PF24883">
    <property type="entry name" value="NPHP3_N"/>
    <property type="match status" value="1"/>
</dbReference>
<dbReference type="SUPFAM" id="SSF48403">
    <property type="entry name" value="Ankyrin repeat"/>
    <property type="match status" value="1"/>
</dbReference>
<protein>
    <recommendedName>
        <fullName evidence="9">Nephrocystin 3-like N-terminal domain-containing protein</fullName>
    </recommendedName>
</protein>
<dbReference type="GO" id="GO:0005739">
    <property type="term" value="C:mitochondrion"/>
    <property type="evidence" value="ECO:0007669"/>
    <property type="project" value="UniProtKB-SubCell"/>
</dbReference>
<comment type="caution">
    <text evidence="10">The sequence shown here is derived from an EMBL/GenBank/DDBJ whole genome shotgun (WGS) entry which is preliminary data.</text>
</comment>
<gene>
    <name evidence="10" type="ORF">QBC35DRAFT_389783</name>
</gene>
<dbReference type="GO" id="GO:0005783">
    <property type="term" value="C:endoplasmic reticulum"/>
    <property type="evidence" value="ECO:0007669"/>
    <property type="project" value="UniProtKB-SubCell"/>
</dbReference>
<reference evidence="10" key="2">
    <citation type="submission" date="2023-05" db="EMBL/GenBank/DDBJ databases">
        <authorList>
            <consortium name="Lawrence Berkeley National Laboratory"/>
            <person name="Steindorff A."/>
            <person name="Hensen N."/>
            <person name="Bonometti L."/>
            <person name="Westerberg I."/>
            <person name="Brannstrom I.O."/>
            <person name="Guillou S."/>
            <person name="Cros-Aarteil S."/>
            <person name="Calhoun S."/>
            <person name="Haridas S."/>
            <person name="Kuo A."/>
            <person name="Mondo S."/>
            <person name="Pangilinan J."/>
            <person name="Riley R."/>
            <person name="Labutti K."/>
            <person name="Andreopoulos B."/>
            <person name="Lipzen A."/>
            <person name="Chen C."/>
            <person name="Yanf M."/>
            <person name="Daum C."/>
            <person name="Ng V."/>
            <person name="Clum A."/>
            <person name="Ohm R."/>
            <person name="Martin F."/>
            <person name="Silar P."/>
            <person name="Natvig D."/>
            <person name="Lalanne C."/>
            <person name="Gautier V."/>
            <person name="Ament-Velasquez S.L."/>
            <person name="Kruys A."/>
            <person name="Hutchinson M.I."/>
            <person name="Powell A.J."/>
            <person name="Barry K."/>
            <person name="Miller A.N."/>
            <person name="Grigoriev I.V."/>
            <person name="Debuchy R."/>
            <person name="Gladieux P."/>
            <person name="Thoren M.H."/>
            <person name="Johannesson H."/>
        </authorList>
    </citation>
    <scope>NUCLEOTIDE SEQUENCE</scope>
    <source>
        <strain evidence="10">PSN309</strain>
    </source>
</reference>
<name>A0AAN6WPF9_9PEZI</name>
<keyword evidence="11" id="KW-1185">Reference proteome</keyword>
<dbReference type="InterPro" id="IPR002110">
    <property type="entry name" value="Ankyrin_rpt"/>
</dbReference>
<dbReference type="Proteomes" id="UP001302126">
    <property type="component" value="Unassembled WGS sequence"/>
</dbReference>
<sequence>AFSDGIIPWHSSNDAVVDICSVHGLTGNRTSTWTAKREDTTPWPIKLLAPKLGDKARILSYGYDAYIVRMSVASGNGLLDHATNLLNDLVSYRDSDESEPDGPSRPLIFIAHSLGGLVCKRALLLSRNHPEKHLQSLFKSTTGIIFMGTPHRGSWMADWSRLPVASLGIVKSSNKKLIQILRTDNQLLSAVQEDFLGMVRGLREEGRAFQITCFYEELPMQGSDKVVSTESATLDPYTKMSIHANHSNMVKFNFAEDQGFKRVYGELDRWIRASSSAKKPRVLTSEQRDLLRSLPGFDLSDIVDEVTSPWMDSCQWIFAHSTFSKWLTSTDIPLLQITGQPGSGKSVLSVFIFKELRQQSRTTFYFRFGDDHLHSPANAADVWATFIRQQLQLDPNLFAQLPQKCQSKRNDQSLAGGKDEPWKQPELRRLLTHLASSFQVSTVYIIDGLDQCAGNPSEVLTPFVDIMHTTDRKSTIAVLVLNRNLARLKLSSVFQSNLSQQPIILETEKSHLKNITDFTGAKVESLCVHRPGLNAVKGAILSELGARTGSMYLLPKLIVESLEHIDSTPATIKRTLRTLPPDLETAYWKILDTISMPDYDTAFDTFLWILFSRRPLTVRELSTAIALPLSENENELQENTSLDLLGDSRLSKILPLLRTPTATSNTLKDGDTVHFVHATARQFHLSKIIKEFNPWVIRCGGMTPIHFAALGDKAACVKYLAGIREASDSRVVGGSTSLNGCNWLHLAARVGSVGVVSCVNAVGADDFDVNAVDDNGFTTALSVAAEHGRAQNIRYLLTLGASVKSTDYRGRTPLWYAVREGHTDVVRDLVAAGAVVETRVFGKLRNSSRDDIAALLKRGRHKC</sequence>
<dbReference type="SUPFAM" id="SSF53474">
    <property type="entry name" value="alpha/beta-Hydrolases"/>
    <property type="match status" value="1"/>
</dbReference>
<comment type="subcellular location">
    <subcellularLocation>
        <location evidence="2">Endoplasmic reticulum</location>
    </subcellularLocation>
    <subcellularLocation>
        <location evidence="3">Membrane</location>
    </subcellularLocation>
    <subcellularLocation>
        <location evidence="1">Mitochondrion</location>
    </subcellularLocation>
</comment>
<evidence type="ECO:0000313" key="11">
    <source>
        <dbReference type="Proteomes" id="UP001302126"/>
    </source>
</evidence>
<organism evidence="10 11">
    <name type="scientific">Podospora australis</name>
    <dbReference type="NCBI Taxonomy" id="1536484"/>
    <lineage>
        <taxon>Eukaryota</taxon>
        <taxon>Fungi</taxon>
        <taxon>Dikarya</taxon>
        <taxon>Ascomycota</taxon>
        <taxon>Pezizomycotina</taxon>
        <taxon>Sordariomycetes</taxon>
        <taxon>Sordariomycetidae</taxon>
        <taxon>Sordariales</taxon>
        <taxon>Podosporaceae</taxon>
        <taxon>Podospora</taxon>
    </lineage>
</organism>
<keyword evidence="5" id="KW-0256">Endoplasmic reticulum</keyword>
<dbReference type="AlphaFoldDB" id="A0AAN6WPF9"/>